<keyword evidence="2" id="KW-0813">Transport</keyword>
<feature type="transmembrane region" description="Helical" evidence="7">
    <location>
        <begin position="20"/>
        <end position="49"/>
    </location>
</feature>
<feature type="transmembrane region" description="Helical" evidence="7">
    <location>
        <begin position="113"/>
        <end position="132"/>
    </location>
</feature>
<feature type="transmembrane region" description="Helical" evidence="7">
    <location>
        <begin position="61"/>
        <end position="82"/>
    </location>
</feature>
<dbReference type="Proteomes" id="UP000646478">
    <property type="component" value="Unassembled WGS sequence"/>
</dbReference>
<evidence type="ECO:0000313" key="8">
    <source>
        <dbReference type="EMBL" id="GGB02801.1"/>
    </source>
</evidence>
<protein>
    <submittedName>
        <fullName evidence="8">Fusaric acid transporter</fullName>
    </submittedName>
</protein>
<feature type="transmembrane region" description="Helical" evidence="7">
    <location>
        <begin position="395"/>
        <end position="412"/>
    </location>
</feature>
<accession>A0A916SIP5</accession>
<evidence type="ECO:0000313" key="9">
    <source>
        <dbReference type="Proteomes" id="UP000646478"/>
    </source>
</evidence>
<reference evidence="8" key="1">
    <citation type="journal article" date="2014" name="Int. J. Syst. Evol. Microbiol.">
        <title>Complete genome sequence of Corynebacterium casei LMG S-19264T (=DSM 44701T), isolated from a smear-ripened cheese.</title>
        <authorList>
            <consortium name="US DOE Joint Genome Institute (JGI-PGF)"/>
            <person name="Walter F."/>
            <person name="Albersmeier A."/>
            <person name="Kalinowski J."/>
            <person name="Ruckert C."/>
        </authorList>
    </citation>
    <scope>NUCLEOTIDE SEQUENCE</scope>
    <source>
        <strain evidence="8">CGMCC 1.15082</strain>
    </source>
</reference>
<comment type="subcellular location">
    <subcellularLocation>
        <location evidence="1">Cell membrane</location>
        <topology evidence="1">Multi-pass membrane protein</topology>
    </subcellularLocation>
</comment>
<evidence type="ECO:0000256" key="1">
    <source>
        <dbReference type="ARBA" id="ARBA00004651"/>
    </source>
</evidence>
<dbReference type="GO" id="GO:0022857">
    <property type="term" value="F:transmembrane transporter activity"/>
    <property type="evidence" value="ECO:0007669"/>
    <property type="project" value="InterPro"/>
</dbReference>
<gene>
    <name evidence="8" type="ORF">GCM10011491_33670</name>
</gene>
<evidence type="ECO:0000256" key="5">
    <source>
        <dbReference type="ARBA" id="ARBA00022989"/>
    </source>
</evidence>
<reference evidence="8" key="2">
    <citation type="submission" date="2020-09" db="EMBL/GenBank/DDBJ databases">
        <authorList>
            <person name="Sun Q."/>
            <person name="Zhou Y."/>
        </authorList>
    </citation>
    <scope>NUCLEOTIDE SEQUENCE</scope>
    <source>
        <strain evidence="8">CGMCC 1.15082</strain>
    </source>
</reference>
<keyword evidence="4 7" id="KW-0812">Transmembrane</keyword>
<sequence>MTKPAESAPRFQDVVFSLKTFAAAMLALWIALIANLPNPYWAVAAVYIVAHPLSGATTSKAFYRLIGTVIGGAVTVLLVPNLVNSPEILTLAIGLWMAACLVVSLLDGTPRSYLFMLAGYTVAIAGFAVVSTPQTAFDYAVGRVEEIAIGIICAALVNRLFFPRHSGPVLVARIDNWLKDGARLALATMRGEGDSPEALRDRRRLAADTLELRNLTTHAAYDTSSVRGADAQLRVLQQRMVAVLPIISSLRDLLAMKPGEGERPWPPSVQQLLDEACIWLESGENLTEEGRAGLLRLIGDIERHDETASEGKQLLALNLAARVRDLIQIWSDCLTLRQDIGTGSRHSLRWRRYDTHRKSRPMHRDYGMALLSGFSALLSTMVAAAFWIASGWSQGSIAAMMAGIFCCIFAGMDDPVPVMRKFNWLTLIVIAAAFVFEFALLPLVDGFVPLALALGLFLIPAGILLAIPAQFLLGMVLCVNLPNLIMLQGHLNQDFASFANANIATVLGLGIAAVVTSIVRSVGAEWSVRRLARAGWRDIALVASLEAGRPRREYMNRLLLRMIDRVGLMTPRLALIPSSAIARVDLLRDLRNGMNVIDLQRYRLRLPQACREAVNKVLGEVGAHYRAMSRGEPYAPPGDSLLQSIDEAIAAVIGNGSPGTANRPRLALVALRFNLFPDAPPLDLPPRAQPASRKAA</sequence>
<keyword evidence="6 7" id="KW-0472">Membrane</keyword>
<keyword evidence="5 7" id="KW-1133">Transmembrane helix</keyword>
<feature type="transmembrane region" description="Helical" evidence="7">
    <location>
        <begin position="503"/>
        <end position="523"/>
    </location>
</feature>
<dbReference type="AlphaFoldDB" id="A0A916SIP5"/>
<proteinExistence type="predicted"/>
<dbReference type="EMBL" id="BMHH01000015">
    <property type="protein sequence ID" value="GGB02801.1"/>
    <property type="molecule type" value="Genomic_DNA"/>
</dbReference>
<feature type="transmembrane region" description="Helical" evidence="7">
    <location>
        <begin position="88"/>
        <end position="106"/>
    </location>
</feature>
<feature type="transmembrane region" description="Helical" evidence="7">
    <location>
        <begin position="144"/>
        <end position="162"/>
    </location>
</feature>
<feature type="transmembrane region" description="Helical" evidence="7">
    <location>
        <begin position="366"/>
        <end position="389"/>
    </location>
</feature>
<evidence type="ECO:0000256" key="6">
    <source>
        <dbReference type="ARBA" id="ARBA00023136"/>
    </source>
</evidence>
<comment type="caution">
    <text evidence="8">The sequence shown here is derived from an EMBL/GenBank/DDBJ whole genome shotgun (WGS) entry which is preliminary data.</text>
</comment>
<evidence type="ECO:0000256" key="2">
    <source>
        <dbReference type="ARBA" id="ARBA00022448"/>
    </source>
</evidence>
<keyword evidence="9" id="KW-1185">Reference proteome</keyword>
<evidence type="ECO:0000256" key="3">
    <source>
        <dbReference type="ARBA" id="ARBA00022475"/>
    </source>
</evidence>
<evidence type="ECO:0000256" key="7">
    <source>
        <dbReference type="SAM" id="Phobius"/>
    </source>
</evidence>
<dbReference type="InterPro" id="IPR006726">
    <property type="entry name" value="PHBA_efflux_AaeB/fusaric-R"/>
</dbReference>
<dbReference type="PANTHER" id="PTHR30509:SF9">
    <property type="entry name" value="MULTIDRUG RESISTANCE PROTEIN MDTO"/>
    <property type="match status" value="1"/>
</dbReference>
<dbReference type="GO" id="GO:0005886">
    <property type="term" value="C:plasma membrane"/>
    <property type="evidence" value="ECO:0007669"/>
    <property type="project" value="UniProtKB-SubCell"/>
</dbReference>
<organism evidence="8 9">
    <name type="scientific">Brucella endophytica</name>
    <dbReference type="NCBI Taxonomy" id="1963359"/>
    <lineage>
        <taxon>Bacteria</taxon>
        <taxon>Pseudomonadati</taxon>
        <taxon>Pseudomonadota</taxon>
        <taxon>Alphaproteobacteria</taxon>
        <taxon>Hyphomicrobiales</taxon>
        <taxon>Brucellaceae</taxon>
        <taxon>Brucella/Ochrobactrum group</taxon>
        <taxon>Brucella</taxon>
    </lineage>
</organism>
<dbReference type="Pfam" id="PF04632">
    <property type="entry name" value="FUSC"/>
    <property type="match status" value="1"/>
</dbReference>
<keyword evidence="3" id="KW-1003">Cell membrane</keyword>
<dbReference type="RefSeq" id="WP_188825387.1">
    <property type="nucleotide sequence ID" value="NZ_BMHH01000015.1"/>
</dbReference>
<evidence type="ECO:0000256" key="4">
    <source>
        <dbReference type="ARBA" id="ARBA00022692"/>
    </source>
</evidence>
<name>A0A916SIP5_9HYPH</name>
<dbReference type="PANTHER" id="PTHR30509">
    <property type="entry name" value="P-HYDROXYBENZOIC ACID EFFLUX PUMP SUBUNIT-RELATED"/>
    <property type="match status" value="1"/>
</dbReference>
<feature type="transmembrane region" description="Helical" evidence="7">
    <location>
        <begin position="424"/>
        <end position="441"/>
    </location>
</feature>